<keyword evidence="5" id="KW-0598">Phosphotransferase system</keyword>
<dbReference type="InterPro" id="IPR003353">
    <property type="entry name" value="PTS_IIB_fruc"/>
</dbReference>
<dbReference type="InterPro" id="IPR013011">
    <property type="entry name" value="PTS_EIIB_2"/>
</dbReference>
<dbReference type="PROSITE" id="PS51099">
    <property type="entry name" value="PTS_EIIB_TYPE_2"/>
    <property type="match status" value="1"/>
</dbReference>
<evidence type="ECO:0000256" key="2">
    <source>
        <dbReference type="ARBA" id="ARBA00022553"/>
    </source>
</evidence>
<dbReference type="AlphaFoldDB" id="A0A8S0Y1Y5"/>
<keyword evidence="10" id="KW-1185">Reference proteome</keyword>
<dbReference type="GO" id="GO:0009401">
    <property type="term" value="P:phosphoenolpyruvate-dependent sugar phosphotransferase system"/>
    <property type="evidence" value="ECO:0007669"/>
    <property type="project" value="UniProtKB-KW"/>
</dbReference>
<reference evidence="8" key="2">
    <citation type="submission" date="2020-01" db="EMBL/GenBank/DDBJ databases">
        <authorList>
            <person name="Hornung B."/>
        </authorList>
    </citation>
    <scope>NUCLEOTIDE SEQUENCE</scope>
    <source>
        <strain evidence="8">PacBioINE</strain>
    </source>
</reference>
<dbReference type="CDD" id="cd05569">
    <property type="entry name" value="PTS_IIB_fructose"/>
    <property type="match status" value="1"/>
</dbReference>
<dbReference type="InterPro" id="IPR036095">
    <property type="entry name" value="PTS_EIIB-like_sf"/>
</dbReference>
<dbReference type="NCBIfam" id="NF007783">
    <property type="entry name" value="PRK10474.1"/>
    <property type="match status" value="1"/>
</dbReference>
<evidence type="ECO:0000313" key="10">
    <source>
        <dbReference type="Proteomes" id="UP001071230"/>
    </source>
</evidence>
<evidence type="ECO:0000256" key="4">
    <source>
        <dbReference type="ARBA" id="ARBA00022679"/>
    </source>
</evidence>
<dbReference type="PANTHER" id="PTHR30505:SF0">
    <property type="entry name" value="FRUCTOSE-LIKE PTS SYSTEM EIIBC COMPONENT-RELATED"/>
    <property type="match status" value="1"/>
</dbReference>
<evidence type="ECO:0000256" key="3">
    <source>
        <dbReference type="ARBA" id="ARBA00022597"/>
    </source>
</evidence>
<dbReference type="InterPro" id="IPR003501">
    <property type="entry name" value="PTS_EIIB_2/3"/>
</dbReference>
<keyword evidence="4 8" id="KW-0808">Transferase</keyword>
<keyword evidence="6" id="KW-0418">Kinase</keyword>
<name>A0A8S0Y1Y5_9FIRM</name>
<keyword evidence="2" id="KW-0597">Phosphoprotein</keyword>
<gene>
    <name evidence="8" type="ORF">DEACI_0755</name>
    <name evidence="9" type="ORF">DEACI_2117</name>
</gene>
<dbReference type="SUPFAM" id="SSF52794">
    <property type="entry name" value="PTS system IIB component-like"/>
    <property type="match status" value="1"/>
</dbReference>
<dbReference type="RefSeq" id="WP_240983828.1">
    <property type="nucleotide sequence ID" value="NZ_CDGJ01000061.1"/>
</dbReference>
<keyword evidence="3" id="KW-0762">Sugar transport</keyword>
<dbReference type="GO" id="GO:0022877">
    <property type="term" value="F:protein-N(PI)-phosphohistidine-fructose phosphotransferase system transporter activity"/>
    <property type="evidence" value="ECO:0007669"/>
    <property type="project" value="InterPro"/>
</dbReference>
<dbReference type="InterPro" id="IPR050864">
    <property type="entry name" value="Bacterial_PTS_Sugar_Transport"/>
</dbReference>
<dbReference type="NCBIfam" id="TIGR00829">
    <property type="entry name" value="FRU"/>
    <property type="match status" value="1"/>
</dbReference>
<protein>
    <submittedName>
        <fullName evidence="9">Fructose-like phosphotransferase enzyme IIB component 2</fullName>
    </submittedName>
    <submittedName>
        <fullName evidence="8">Protein-Npi-phosphohistidine-sugar phosphotransferase</fullName>
        <ecNumber evidence="8 9">2.7.1.69</ecNumber>
    </submittedName>
</protein>
<dbReference type="Pfam" id="PF02302">
    <property type="entry name" value="PTS_IIB"/>
    <property type="match status" value="1"/>
</dbReference>
<reference evidence="9" key="1">
    <citation type="submission" date="2014-11" db="EMBL/GenBank/DDBJ databases">
        <authorList>
            <person name="Hornung B.V."/>
        </authorList>
    </citation>
    <scope>NUCLEOTIDE SEQUENCE</scope>
    <source>
        <strain evidence="9">INE</strain>
    </source>
</reference>
<dbReference type="GO" id="GO:0016301">
    <property type="term" value="F:kinase activity"/>
    <property type="evidence" value="ECO:0007669"/>
    <property type="project" value="UniProtKB-KW"/>
</dbReference>
<dbReference type="GO" id="GO:0090563">
    <property type="term" value="F:protein-phosphocysteine-sugar phosphotransferase activity"/>
    <property type="evidence" value="ECO:0007669"/>
    <property type="project" value="TreeGrafter"/>
</dbReference>
<evidence type="ECO:0000256" key="1">
    <source>
        <dbReference type="ARBA" id="ARBA00022448"/>
    </source>
</evidence>
<dbReference type="FunFam" id="3.40.50.2300:FF:000014">
    <property type="entry name" value="PTS system fructose-like transporter subunit IIB"/>
    <property type="match status" value="1"/>
</dbReference>
<organism evidence="8">
    <name type="scientific">Acididesulfobacillus acetoxydans</name>
    <dbReference type="NCBI Taxonomy" id="1561005"/>
    <lineage>
        <taxon>Bacteria</taxon>
        <taxon>Bacillati</taxon>
        <taxon>Bacillota</taxon>
        <taxon>Clostridia</taxon>
        <taxon>Eubacteriales</taxon>
        <taxon>Peptococcaceae</taxon>
        <taxon>Acididesulfobacillus</taxon>
    </lineage>
</organism>
<evidence type="ECO:0000259" key="7">
    <source>
        <dbReference type="PROSITE" id="PS51099"/>
    </source>
</evidence>
<proteinExistence type="predicted"/>
<dbReference type="GO" id="GO:0005886">
    <property type="term" value="C:plasma membrane"/>
    <property type="evidence" value="ECO:0007669"/>
    <property type="project" value="TreeGrafter"/>
</dbReference>
<dbReference type="EMBL" id="CDGJ01000061">
    <property type="protein sequence ID" value="CEJ07651.1"/>
    <property type="molecule type" value="Genomic_DNA"/>
</dbReference>
<evidence type="ECO:0000313" key="9">
    <source>
        <dbReference type="EMBL" id="CEJ07651.1"/>
    </source>
</evidence>
<dbReference type="EMBL" id="LR746496">
    <property type="protein sequence ID" value="CAA7600105.1"/>
    <property type="molecule type" value="Genomic_DNA"/>
</dbReference>
<evidence type="ECO:0000313" key="8">
    <source>
        <dbReference type="EMBL" id="CAA7600105.1"/>
    </source>
</evidence>
<dbReference type="KEGG" id="aacx:DEACI_0755"/>
<dbReference type="PANTHER" id="PTHR30505">
    <property type="entry name" value="FRUCTOSE-LIKE PERMEASE"/>
    <property type="match status" value="1"/>
</dbReference>
<evidence type="ECO:0000256" key="5">
    <source>
        <dbReference type="ARBA" id="ARBA00022683"/>
    </source>
</evidence>
<sequence>MKILAVTACPSGVAHTYMAAEALTKAAKQKGHSIKVETQGSIGIENAITPKDVADADIVVLTKDMAIKNRERFAGKTIINVGVGDAVRKADIIVAKAEEVIAQKGQS</sequence>
<dbReference type="Gene3D" id="3.40.50.2300">
    <property type="match status" value="1"/>
</dbReference>
<dbReference type="Proteomes" id="UP000836597">
    <property type="component" value="Chromosome"/>
</dbReference>
<dbReference type="Proteomes" id="UP001071230">
    <property type="component" value="Unassembled WGS sequence"/>
</dbReference>
<accession>A0A8S0Y1Y5</accession>
<feature type="domain" description="PTS EIIB type-2" evidence="7">
    <location>
        <begin position="1"/>
        <end position="99"/>
    </location>
</feature>
<dbReference type="EC" id="2.7.1.69" evidence="8 9"/>
<keyword evidence="1" id="KW-0813">Transport</keyword>
<evidence type="ECO:0000256" key="6">
    <source>
        <dbReference type="ARBA" id="ARBA00022777"/>
    </source>
</evidence>